<name>A0AAW0QFB4_9PEZI</name>
<keyword evidence="3" id="KW-1185">Reference proteome</keyword>
<feature type="region of interest" description="Disordered" evidence="1">
    <location>
        <begin position="1"/>
        <end position="61"/>
    </location>
</feature>
<dbReference type="AlphaFoldDB" id="A0AAW0QFB4"/>
<sequence length="637" mass="70199">MSGTRRSARLQGLDSVQPPANASTSTKQTTKAPAKASAATSTTAPPKKKATTSRPAVKKPTKAASIIPAVSSLAVGPLLSLPPELLNMVLANIKGDRPSLSALARASKALYSTITPYLYARVSVHATYHAHIAKLIRALEPLLTVAQKRQLKTEGRYKGQQERYSTKVDQNLKPICTNYVRQLVVGNSDPGRKHKYIVDRYVEETFKNLDNLDVVETQVMTASIAKSLAACKKLQALAILGHGLEVCAGKDEDALKPLEKIKGLRHLCLHTLGWSHNSPKNVAAHALLRNSASTLRTLSLSTGYPGTMFFVGDRWEKLEAIPRLTELRSLEICSIDVGSDDKNIDAILTSIDFVRLHHLAIRRLYTGRDDRVHAARLFERLAVRFAEASQTKSNPNVRSLDMNMSEDSEARCRFLASFDTLTELTLFDHARYPEGGQNPGLSSALLEAILKHKTLRTLKLTHSGIASRERIPQVLTPQVRALINGLPELCELNIVVDDHDIVNVARELAAARNLTSLTFGWDGGNHASLEVAERLIRAHLDSKDIDQGKKGGDFVWEDHYNLKRFAGATVWEITSKPPRAARKTSKQSTPASSPAYVRGIAHDLAGVWLKPQPFRYTRDDLYGPSSEWVDLVEKDLV</sequence>
<evidence type="ECO:0000313" key="2">
    <source>
        <dbReference type="EMBL" id="KAK8101838.1"/>
    </source>
</evidence>
<dbReference type="Proteomes" id="UP001392437">
    <property type="component" value="Unassembled WGS sequence"/>
</dbReference>
<dbReference type="EMBL" id="JAQQWP010000009">
    <property type="protein sequence ID" value="KAK8101838.1"/>
    <property type="molecule type" value="Genomic_DNA"/>
</dbReference>
<dbReference type="SUPFAM" id="SSF52047">
    <property type="entry name" value="RNI-like"/>
    <property type="match status" value="1"/>
</dbReference>
<protein>
    <recommendedName>
        <fullName evidence="4">F-box domain-containing protein</fullName>
    </recommendedName>
</protein>
<organism evidence="2 3">
    <name type="scientific">Apiospora kogelbergensis</name>
    <dbReference type="NCBI Taxonomy" id="1337665"/>
    <lineage>
        <taxon>Eukaryota</taxon>
        <taxon>Fungi</taxon>
        <taxon>Dikarya</taxon>
        <taxon>Ascomycota</taxon>
        <taxon>Pezizomycotina</taxon>
        <taxon>Sordariomycetes</taxon>
        <taxon>Xylariomycetidae</taxon>
        <taxon>Amphisphaeriales</taxon>
        <taxon>Apiosporaceae</taxon>
        <taxon>Apiospora</taxon>
    </lineage>
</organism>
<accession>A0AAW0QFB4</accession>
<evidence type="ECO:0000256" key="1">
    <source>
        <dbReference type="SAM" id="MobiDB-lite"/>
    </source>
</evidence>
<evidence type="ECO:0000313" key="3">
    <source>
        <dbReference type="Proteomes" id="UP001392437"/>
    </source>
</evidence>
<feature type="compositionally biased region" description="Basic residues" evidence="1">
    <location>
        <begin position="46"/>
        <end position="61"/>
    </location>
</feature>
<proteinExistence type="predicted"/>
<comment type="caution">
    <text evidence="2">The sequence shown here is derived from an EMBL/GenBank/DDBJ whole genome shotgun (WGS) entry which is preliminary data.</text>
</comment>
<dbReference type="Gene3D" id="3.80.10.10">
    <property type="entry name" value="Ribonuclease Inhibitor"/>
    <property type="match status" value="1"/>
</dbReference>
<feature type="compositionally biased region" description="Low complexity" evidence="1">
    <location>
        <begin position="22"/>
        <end position="45"/>
    </location>
</feature>
<dbReference type="InterPro" id="IPR032675">
    <property type="entry name" value="LRR_dom_sf"/>
</dbReference>
<gene>
    <name evidence="2" type="ORF">PG999_012212</name>
</gene>
<evidence type="ECO:0008006" key="4">
    <source>
        <dbReference type="Google" id="ProtNLM"/>
    </source>
</evidence>
<reference evidence="2 3" key="1">
    <citation type="submission" date="2023-01" db="EMBL/GenBank/DDBJ databases">
        <title>Analysis of 21 Apiospora genomes using comparative genomics revels a genus with tremendous synthesis potential of carbohydrate active enzymes and secondary metabolites.</title>
        <authorList>
            <person name="Sorensen T."/>
        </authorList>
    </citation>
    <scope>NUCLEOTIDE SEQUENCE [LARGE SCALE GENOMIC DNA]</scope>
    <source>
        <strain evidence="2 3">CBS 117206</strain>
    </source>
</reference>